<evidence type="ECO:0000313" key="3">
    <source>
        <dbReference type="Proteomes" id="UP000627521"/>
    </source>
</evidence>
<feature type="transmembrane region" description="Helical" evidence="1">
    <location>
        <begin position="31"/>
        <end position="50"/>
    </location>
</feature>
<evidence type="ECO:0008006" key="4">
    <source>
        <dbReference type="Google" id="ProtNLM"/>
    </source>
</evidence>
<feature type="transmembrane region" description="Helical" evidence="1">
    <location>
        <begin position="57"/>
        <end position="74"/>
    </location>
</feature>
<comment type="caution">
    <text evidence="2">The sequence shown here is derived from an EMBL/GenBank/DDBJ whole genome shotgun (WGS) entry which is preliminary data.</text>
</comment>
<gene>
    <name evidence="2" type="ORF">IEG06_06665</name>
</gene>
<feature type="transmembrane region" description="Helical" evidence="1">
    <location>
        <begin position="322"/>
        <end position="340"/>
    </location>
</feature>
<accession>A0ABR8LYP0</accession>
<sequence>MSENDKEIKSKNEEVDLIVFFNIIGNAFNKLLNSIFSILKYIFSVIIYTLRFFISRWKIIAGIILVAAVIGYALEKTKPTAYQAEMLVEPYFNSKFQLVNNINYFNALIANGETLSLQKIFKIDKETVNAINGFSIEPGPETENDKLLQYEKFIAQLDSVRAQEYSFDDFINNRSEYAGKFFLIKAYASKANVFKDLEDGILTSFVNNYSNKAMKRRDDLINIQKENLEDQLQQVKDLQNIYINVIERESNNKEKSFKIGDISISGSDGQKTREYELLQEEQRIRNELKKLEEQKIEEDVVYEVISSFQEVGKISSHWKEKYSIIFPIASLVLLILFFMIRKIIVFTLKYEE</sequence>
<keyword evidence="3" id="KW-1185">Reference proteome</keyword>
<reference evidence="2 3" key="1">
    <citation type="submission" date="2020-09" db="EMBL/GenBank/DDBJ databases">
        <title>Bacillus nautilus sp. nov., Chryseoglobus crepusculi sp. nov, and Psychrobacter noctis sp. nov., isolated from deep-sea sponges from the equatorial Atlantic.</title>
        <authorList>
            <person name="Stennett H.L."/>
            <person name="Williams S.E."/>
        </authorList>
    </citation>
    <scope>NUCLEOTIDE SEQUENCE [LARGE SCALE GENOMIC DNA]</scope>
    <source>
        <strain evidence="2 3">28M-24</strain>
    </source>
</reference>
<name>A0ABR8LYP0_9FLAO</name>
<evidence type="ECO:0000313" key="2">
    <source>
        <dbReference type="EMBL" id="MBD3863127.1"/>
    </source>
</evidence>
<keyword evidence="1" id="KW-0812">Transmembrane</keyword>
<keyword evidence="1" id="KW-0472">Membrane</keyword>
<proteinExistence type="predicted"/>
<protein>
    <recommendedName>
        <fullName evidence="4">Polysaccharide chain length determinant N-terminal domain-containing protein</fullName>
    </recommendedName>
</protein>
<organism evidence="2 3">
    <name type="scientific">Olleya marilimosa</name>
    <dbReference type="NCBI Taxonomy" id="272164"/>
    <lineage>
        <taxon>Bacteria</taxon>
        <taxon>Pseudomonadati</taxon>
        <taxon>Bacteroidota</taxon>
        <taxon>Flavobacteriia</taxon>
        <taxon>Flavobacteriales</taxon>
        <taxon>Flavobacteriaceae</taxon>
    </lineage>
</organism>
<dbReference type="EMBL" id="JACXXH010000003">
    <property type="protein sequence ID" value="MBD3863127.1"/>
    <property type="molecule type" value="Genomic_DNA"/>
</dbReference>
<evidence type="ECO:0000256" key="1">
    <source>
        <dbReference type="SAM" id="Phobius"/>
    </source>
</evidence>
<keyword evidence="1" id="KW-1133">Transmembrane helix</keyword>
<dbReference type="Proteomes" id="UP000627521">
    <property type="component" value="Unassembled WGS sequence"/>
</dbReference>
<dbReference type="RefSeq" id="WP_191099522.1">
    <property type="nucleotide sequence ID" value="NZ_JACXXF010000003.1"/>
</dbReference>